<feature type="compositionally biased region" description="Basic and acidic residues" evidence="2">
    <location>
        <begin position="284"/>
        <end position="321"/>
    </location>
</feature>
<keyword evidence="4" id="KW-1185">Reference proteome</keyword>
<dbReference type="Gene3D" id="3.40.30.10">
    <property type="entry name" value="Glutaredoxin"/>
    <property type="match status" value="1"/>
</dbReference>
<feature type="region of interest" description="Disordered" evidence="2">
    <location>
        <begin position="92"/>
        <end position="143"/>
    </location>
</feature>
<feature type="compositionally biased region" description="Pro residues" evidence="2">
    <location>
        <begin position="96"/>
        <end position="107"/>
    </location>
</feature>
<dbReference type="Pfam" id="PF04908">
    <property type="entry name" value="SH3BGR"/>
    <property type="match status" value="1"/>
</dbReference>
<dbReference type="PANTHER" id="PTHR12232:SF0">
    <property type="entry name" value="THIOREDOXIN DOMAIN-CONTAINING PROTEIN"/>
    <property type="match status" value="1"/>
</dbReference>
<dbReference type="InterPro" id="IPR006993">
    <property type="entry name" value="Glut_rich_SH3-bd"/>
</dbReference>
<proteinExistence type="inferred from homology"/>
<feature type="compositionally biased region" description="Polar residues" evidence="2">
    <location>
        <begin position="414"/>
        <end position="425"/>
    </location>
</feature>
<feature type="compositionally biased region" description="Basic and acidic residues" evidence="2">
    <location>
        <begin position="249"/>
        <end position="271"/>
    </location>
</feature>
<accession>A0AAV5GJF2</accession>
<dbReference type="InterPro" id="IPR036249">
    <property type="entry name" value="Thioredoxin-like_sf"/>
</dbReference>
<feature type="compositionally biased region" description="Pro residues" evidence="2">
    <location>
        <begin position="397"/>
        <end position="407"/>
    </location>
</feature>
<dbReference type="PANTHER" id="PTHR12232">
    <property type="entry name" value="SH3 DOMAIN-BINDING GLUTAMIC ACID-RICH-LIKE PROTEIN"/>
    <property type="match status" value="1"/>
</dbReference>
<dbReference type="Proteomes" id="UP001342314">
    <property type="component" value="Unassembled WGS sequence"/>
</dbReference>
<evidence type="ECO:0000256" key="2">
    <source>
        <dbReference type="SAM" id="MobiDB-lite"/>
    </source>
</evidence>
<feature type="compositionally biased region" description="Low complexity" evidence="2">
    <location>
        <begin position="426"/>
        <end position="442"/>
    </location>
</feature>
<evidence type="ECO:0000313" key="4">
    <source>
        <dbReference type="Proteomes" id="UP001342314"/>
    </source>
</evidence>
<gene>
    <name evidence="3" type="ORF">Rhopal_003009-T1</name>
</gene>
<feature type="compositionally biased region" description="Low complexity" evidence="2">
    <location>
        <begin position="108"/>
        <end position="126"/>
    </location>
</feature>
<feature type="region of interest" description="Disordered" evidence="2">
    <location>
        <begin position="346"/>
        <end position="473"/>
    </location>
</feature>
<dbReference type="EMBL" id="BQKY01000006">
    <property type="protein sequence ID" value="GJN90014.1"/>
    <property type="molecule type" value="Genomic_DNA"/>
</dbReference>
<evidence type="ECO:0000313" key="3">
    <source>
        <dbReference type="EMBL" id="GJN90014.1"/>
    </source>
</evidence>
<protein>
    <recommendedName>
        <fullName evidence="5">Glutaredoxin domain-containing protein</fullName>
    </recommendedName>
</protein>
<comment type="caution">
    <text evidence="3">The sequence shown here is derived from an EMBL/GenBank/DDBJ whole genome shotgun (WGS) entry which is preliminary data.</text>
</comment>
<comment type="similarity">
    <text evidence="1">Belongs to the SH3BGR family.</text>
</comment>
<organism evidence="3 4">
    <name type="scientific">Rhodotorula paludigena</name>
    <dbReference type="NCBI Taxonomy" id="86838"/>
    <lineage>
        <taxon>Eukaryota</taxon>
        <taxon>Fungi</taxon>
        <taxon>Dikarya</taxon>
        <taxon>Basidiomycota</taxon>
        <taxon>Pucciniomycotina</taxon>
        <taxon>Microbotryomycetes</taxon>
        <taxon>Sporidiobolales</taxon>
        <taxon>Sporidiobolaceae</taxon>
        <taxon>Rhodotorula</taxon>
    </lineage>
</organism>
<dbReference type="AlphaFoldDB" id="A0AAV5GJF2"/>
<dbReference type="InterPro" id="IPR051033">
    <property type="entry name" value="SH3BGR"/>
</dbReference>
<name>A0AAV5GJF2_9BASI</name>
<feature type="region of interest" description="Disordered" evidence="2">
    <location>
        <begin position="220"/>
        <end position="334"/>
    </location>
</feature>
<sequence>MTPAIDVFVTSILSNPAIRGRHERVRRGLTSVRVPYSEHDVAGDEAAKSLWKRKSGNKNELPFLLVDGEPVGNIEEFDEAVEFGELRQFLRLDSDPIPPPPTAPPPDLTASAASSHRPSPASSTHSEAGSPRQAAPSLDDFASLNLSPSELAELAREIQSGETFSSGLGSLSPWTGPNVATSASGAQQGYDFGTTATRRIEPVFSPTAPLRLEKVNFTRPLPDRPLASDVARDELAGIDLDAEGLNEDALEKLVREMEAEEEERRRLRDAQGDGSRGVEPPPLPEKEPDQHEEPALPSKPAEEDTAKEDSAKEDSAKDDIARQTAVENDGGAELSAPIAEVQALRLSPSEKEELAKDALPAGDAAGSTSTTLAVEPADKLEKELAAAVEQAARDAKPPPAADAPPSPARGDGATRSSAAEVQNLKSSLSAAGTAAAAAQSESEMPHFGVSDMLPHSSGSAAEKAPQGEAADELSHNVAAAIRLGDL</sequence>
<feature type="compositionally biased region" description="Polar residues" evidence="2">
    <location>
        <begin position="163"/>
        <end position="187"/>
    </location>
</feature>
<dbReference type="SUPFAM" id="SSF52833">
    <property type="entry name" value="Thioredoxin-like"/>
    <property type="match status" value="1"/>
</dbReference>
<dbReference type="PROSITE" id="PS51354">
    <property type="entry name" value="GLUTAREDOXIN_2"/>
    <property type="match status" value="1"/>
</dbReference>
<feature type="region of interest" description="Disordered" evidence="2">
    <location>
        <begin position="163"/>
        <end position="190"/>
    </location>
</feature>
<evidence type="ECO:0000256" key="1">
    <source>
        <dbReference type="ARBA" id="ARBA00007764"/>
    </source>
</evidence>
<dbReference type="GO" id="GO:0005737">
    <property type="term" value="C:cytoplasm"/>
    <property type="evidence" value="ECO:0007669"/>
    <property type="project" value="TreeGrafter"/>
</dbReference>
<evidence type="ECO:0008006" key="5">
    <source>
        <dbReference type="Google" id="ProtNLM"/>
    </source>
</evidence>
<reference evidence="3 4" key="1">
    <citation type="submission" date="2021-12" db="EMBL/GenBank/DDBJ databases">
        <title>High titer production of polyol ester of fatty acids by Rhodotorula paludigena BS15 towards product separation-free biomass refinery.</title>
        <authorList>
            <person name="Mano J."/>
            <person name="Ono H."/>
            <person name="Tanaka T."/>
            <person name="Naito K."/>
            <person name="Sushida H."/>
            <person name="Ike M."/>
            <person name="Tokuyasu K."/>
            <person name="Kitaoka M."/>
        </authorList>
    </citation>
    <scope>NUCLEOTIDE SEQUENCE [LARGE SCALE GENOMIC DNA]</scope>
    <source>
        <strain evidence="3 4">BS15</strain>
    </source>
</reference>